<dbReference type="Gramene" id="MELO3C035603.2.1">
    <property type="protein sequence ID" value="MELO3C035603.2.1"/>
    <property type="gene ID" value="MELO3C035603.2"/>
</dbReference>
<feature type="region of interest" description="Disordered" evidence="1">
    <location>
        <begin position="263"/>
        <end position="302"/>
    </location>
</feature>
<organism evidence="2">
    <name type="scientific">Cucumis melo</name>
    <name type="common">Muskmelon</name>
    <dbReference type="NCBI Taxonomy" id="3656"/>
    <lineage>
        <taxon>Eukaryota</taxon>
        <taxon>Viridiplantae</taxon>
        <taxon>Streptophyta</taxon>
        <taxon>Embryophyta</taxon>
        <taxon>Tracheophyta</taxon>
        <taxon>Spermatophyta</taxon>
        <taxon>Magnoliopsida</taxon>
        <taxon>eudicotyledons</taxon>
        <taxon>Gunneridae</taxon>
        <taxon>Pentapetalae</taxon>
        <taxon>rosids</taxon>
        <taxon>fabids</taxon>
        <taxon>Cucurbitales</taxon>
        <taxon>Cucurbitaceae</taxon>
        <taxon>Benincaseae</taxon>
        <taxon>Cucumis</taxon>
    </lineage>
</organism>
<dbReference type="EnsemblPlants" id="MELO3C035603.2.1">
    <property type="protein sequence ID" value="MELO3C035603.2.1"/>
    <property type="gene ID" value="MELO3C035603.2"/>
</dbReference>
<reference evidence="2" key="1">
    <citation type="submission" date="2023-03" db="UniProtKB">
        <authorList>
            <consortium name="EnsemblPlants"/>
        </authorList>
    </citation>
    <scope>IDENTIFICATION</scope>
</reference>
<protein>
    <submittedName>
        <fullName evidence="2">Uncharacterized protein</fullName>
    </submittedName>
</protein>
<evidence type="ECO:0000256" key="1">
    <source>
        <dbReference type="SAM" id="MobiDB-lite"/>
    </source>
</evidence>
<sequence>MFNSGSVGLKEQDIVSWMDRNISIVRGVQLRDFSGMTQNECGFMLGRSKLVKMDKMRVISSGGFEFVIVRRFGASGSFKKSLELKLGCNFFNRERKTIFIGEIKDRPETEPGAKTSSFYDVLINYAFNSSHREIYAELYTVYKSGLPSESVCMDQDQGWTLNKMSKSGSVGLKEQDVVSGVKTMDRNISIVWGVQLRDFSGMTRPLGSPASSYGINLEQHVGIIRIVRIRFMLGRSKLVKMDKMSSFWSGFWFNDEQRGLHFGSRRSSLNDKNESDSGRRPRQTIKGQRTRRTVDDRHYFEP</sequence>
<feature type="compositionally biased region" description="Basic and acidic residues" evidence="1">
    <location>
        <begin position="292"/>
        <end position="302"/>
    </location>
</feature>
<accession>A0A9I9ELQ7</accession>
<proteinExistence type="predicted"/>
<evidence type="ECO:0000313" key="2">
    <source>
        <dbReference type="EnsemblPlants" id="MELO3C035603.2.1"/>
    </source>
</evidence>
<dbReference type="AlphaFoldDB" id="A0A9I9ELQ7"/>
<feature type="compositionally biased region" description="Basic and acidic residues" evidence="1">
    <location>
        <begin position="268"/>
        <end position="279"/>
    </location>
</feature>
<name>A0A9I9ELQ7_CUCME</name>
<feature type="compositionally biased region" description="Basic residues" evidence="1">
    <location>
        <begin position="280"/>
        <end position="291"/>
    </location>
</feature>